<dbReference type="VEuPathDB" id="FungiDB:HMPREF1120_06838"/>
<dbReference type="GeneID" id="20311477"/>
<proteinExistence type="predicted"/>
<name>H6C7K6_EXODN</name>
<dbReference type="RefSeq" id="XP_009159297.1">
    <property type="nucleotide sequence ID" value="XM_009161049.1"/>
</dbReference>
<keyword evidence="3" id="KW-1185">Reference proteome</keyword>
<feature type="region of interest" description="Disordered" evidence="1">
    <location>
        <begin position="113"/>
        <end position="146"/>
    </location>
</feature>
<feature type="region of interest" description="Disordered" evidence="1">
    <location>
        <begin position="40"/>
        <end position="65"/>
    </location>
</feature>
<dbReference type="InParanoid" id="H6C7K6"/>
<evidence type="ECO:0000256" key="1">
    <source>
        <dbReference type="SAM" id="MobiDB-lite"/>
    </source>
</evidence>
<feature type="compositionally biased region" description="Low complexity" evidence="1">
    <location>
        <begin position="126"/>
        <end position="140"/>
    </location>
</feature>
<dbReference type="Proteomes" id="UP000007304">
    <property type="component" value="Unassembled WGS sequence"/>
</dbReference>
<evidence type="ECO:0000313" key="3">
    <source>
        <dbReference type="Proteomes" id="UP000007304"/>
    </source>
</evidence>
<reference evidence="2" key="1">
    <citation type="submission" date="2011-07" db="EMBL/GenBank/DDBJ databases">
        <title>The Genome Sequence of Exophiala (Wangiella) dermatitidis NIH/UT8656.</title>
        <authorList>
            <consortium name="The Broad Institute Genome Sequencing Platform"/>
            <person name="Cuomo C."/>
            <person name="Wang Z."/>
            <person name="Hunicke-Smith S."/>
            <person name="Szanislo P.J."/>
            <person name="Earl A."/>
            <person name="Young S.K."/>
            <person name="Zeng Q."/>
            <person name="Gargeya S."/>
            <person name="Fitzgerald M."/>
            <person name="Haas B."/>
            <person name="Abouelleil A."/>
            <person name="Alvarado L."/>
            <person name="Arachchi H.M."/>
            <person name="Berlin A."/>
            <person name="Brown A."/>
            <person name="Chapman S.B."/>
            <person name="Chen Z."/>
            <person name="Dunbar C."/>
            <person name="Freedman E."/>
            <person name="Gearin G."/>
            <person name="Gellesch M."/>
            <person name="Goldberg J."/>
            <person name="Griggs A."/>
            <person name="Gujja S."/>
            <person name="Heiman D."/>
            <person name="Howarth C."/>
            <person name="Larson L."/>
            <person name="Lui A."/>
            <person name="MacDonald P.J.P."/>
            <person name="Montmayeur A."/>
            <person name="Murphy C."/>
            <person name="Neiman D."/>
            <person name="Pearson M."/>
            <person name="Priest M."/>
            <person name="Roberts A."/>
            <person name="Saif S."/>
            <person name="Shea T."/>
            <person name="Shenoy N."/>
            <person name="Sisk P."/>
            <person name="Stolte C."/>
            <person name="Sykes S."/>
            <person name="Wortman J."/>
            <person name="Nusbaum C."/>
            <person name="Birren B."/>
        </authorList>
    </citation>
    <scope>NUCLEOTIDE SEQUENCE</scope>
    <source>
        <strain evidence="2">NIH/UT8656</strain>
    </source>
</reference>
<dbReference type="EMBL" id="JH226135">
    <property type="protein sequence ID" value="EHY58836.1"/>
    <property type="molecule type" value="Genomic_DNA"/>
</dbReference>
<sequence length="301" mass="34252">MQRVLEDTQTSKIMPGDLELLLPSMREDLADFSRVCRDRREMEDRHRREIKAVQEESREKDDQHRREINELKGENKRLQEENSQQANANLSRSEFLEMMRQFRDSDAQISAPARRDASGAIVQRPASDAASEITTASAAAVDTPMPDVGSNPVNDVYRRVVAEFEFPANFVVATFEAQMKPFIHWKGADEATIWQAVDKAAMGPVPTFGDPESPDRPCFFAHLNQKGASFDKTKAQRHTHRSCNYCSGKADRVCGGVYFALGVARPFDRDNKRKLIPSTYDPERLPKVDAAGKRWVWRNHE</sequence>
<dbReference type="HOGENOM" id="CLU_924461_0_0_1"/>
<gene>
    <name evidence="2" type="ORF">HMPREF1120_06838</name>
</gene>
<dbReference type="AlphaFoldDB" id="H6C7K6"/>
<accession>H6C7K6</accession>
<organism evidence="2 3">
    <name type="scientific">Exophiala dermatitidis (strain ATCC 34100 / CBS 525.76 / NIH/UT8656)</name>
    <name type="common">Black yeast</name>
    <name type="synonym">Wangiella dermatitidis</name>
    <dbReference type="NCBI Taxonomy" id="858893"/>
    <lineage>
        <taxon>Eukaryota</taxon>
        <taxon>Fungi</taxon>
        <taxon>Dikarya</taxon>
        <taxon>Ascomycota</taxon>
        <taxon>Pezizomycotina</taxon>
        <taxon>Eurotiomycetes</taxon>
        <taxon>Chaetothyriomycetidae</taxon>
        <taxon>Chaetothyriales</taxon>
        <taxon>Herpotrichiellaceae</taxon>
        <taxon>Exophiala</taxon>
    </lineage>
</organism>
<protein>
    <submittedName>
        <fullName evidence="2">Uncharacterized protein</fullName>
    </submittedName>
</protein>
<evidence type="ECO:0000313" key="2">
    <source>
        <dbReference type="EMBL" id="EHY58836.1"/>
    </source>
</evidence>